<keyword evidence="5" id="KW-0378">Hydrolase</keyword>
<dbReference type="PANTHER" id="PTHR23131">
    <property type="entry name" value="ENDORIBONUCLEASE LACTB2"/>
    <property type="match status" value="1"/>
</dbReference>
<gene>
    <name evidence="5" type="ORF">J2W91_003555</name>
</gene>
<dbReference type="InterPro" id="IPR048933">
    <property type="entry name" value="B_lactamase-like_C"/>
</dbReference>
<evidence type="ECO:0000313" key="6">
    <source>
        <dbReference type="Proteomes" id="UP001254832"/>
    </source>
</evidence>
<proteinExistence type="predicted"/>
<comment type="catalytic activity">
    <reaction evidence="3">
        <text>3',5'-cyclic UMP + H2O = UMP + H(+)</text>
        <dbReference type="Rhea" id="RHEA:70575"/>
        <dbReference type="ChEBI" id="CHEBI:15377"/>
        <dbReference type="ChEBI" id="CHEBI:15378"/>
        <dbReference type="ChEBI" id="CHEBI:57865"/>
        <dbReference type="ChEBI" id="CHEBI:184387"/>
    </reaction>
    <physiologicalReaction direction="left-to-right" evidence="3">
        <dbReference type="Rhea" id="RHEA:70576"/>
    </physiologicalReaction>
</comment>
<dbReference type="Proteomes" id="UP001254832">
    <property type="component" value="Unassembled WGS sequence"/>
</dbReference>
<sequence>MKRSEAITMPEYIQRVKITMSFPLRWVNSYVLHETDGTVTIVDPGPRSSETELEWQEALASLGLSFQSISQIVLTHHHPDHLGLSGWLQQKTGAPVRMSSRSMKEAEYMWGQDATINVVLPEYYAQHGMPADKARQIHEHMESFDSQIMPLPEITSIEDGEWLEMGGQQWMAVETGGHAPGHLSFYAPETREILCGDAVLPQISPNVSLQPGSDSQPLLSYMEGVHRLGALDVERAYPGHRNPFLHFNERTVHLLAHHEERLQKMAERVAEAPVSAYDLCLFMFSDRLSTHQLRFAMSETLAHLQELVRRGLVVQEEQRDGMFLFNIKK</sequence>
<accession>A0AAP5H6W9</accession>
<evidence type="ECO:0000313" key="5">
    <source>
        <dbReference type="EMBL" id="MDR6725069.1"/>
    </source>
</evidence>
<evidence type="ECO:0000256" key="1">
    <source>
        <dbReference type="ARBA" id="ARBA00034221"/>
    </source>
</evidence>
<organism evidence="5 6">
    <name type="scientific">Paenibacillus amylolyticus</name>
    <dbReference type="NCBI Taxonomy" id="1451"/>
    <lineage>
        <taxon>Bacteria</taxon>
        <taxon>Bacillati</taxon>
        <taxon>Bacillota</taxon>
        <taxon>Bacilli</taxon>
        <taxon>Bacillales</taxon>
        <taxon>Paenibacillaceae</taxon>
        <taxon>Paenibacillus</taxon>
    </lineage>
</organism>
<dbReference type="CDD" id="cd07725">
    <property type="entry name" value="TTHA1429-like_MBL-fold"/>
    <property type="match status" value="1"/>
</dbReference>
<dbReference type="GO" id="GO:0016787">
    <property type="term" value="F:hydrolase activity"/>
    <property type="evidence" value="ECO:0007669"/>
    <property type="project" value="UniProtKB-KW"/>
</dbReference>
<dbReference type="InterPro" id="IPR036388">
    <property type="entry name" value="WH-like_DNA-bd_sf"/>
</dbReference>
<dbReference type="Pfam" id="PF00753">
    <property type="entry name" value="Lactamase_B"/>
    <property type="match status" value="1"/>
</dbReference>
<dbReference type="PANTHER" id="PTHR23131:SF4">
    <property type="entry name" value="METALLO-BETA-LACTAMASE SUPERFAMILY POTEIN"/>
    <property type="match status" value="1"/>
</dbReference>
<comment type="function">
    <text evidence="2">Counteracts the endogenous Pycsar antiviral defense system. Phosphodiesterase that enables metal-dependent hydrolysis of host cyclic nucleotide Pycsar defense signals such as cCMP and cUMP.</text>
</comment>
<dbReference type="SUPFAM" id="SSF56281">
    <property type="entry name" value="Metallo-hydrolase/oxidoreductase"/>
    <property type="match status" value="1"/>
</dbReference>
<dbReference type="Gene3D" id="3.60.15.10">
    <property type="entry name" value="Ribonuclease Z/Hydroxyacylglutathione hydrolase-like"/>
    <property type="match status" value="1"/>
</dbReference>
<dbReference type="Pfam" id="PF21221">
    <property type="entry name" value="B_lactamase-like_C"/>
    <property type="match status" value="1"/>
</dbReference>
<dbReference type="EMBL" id="JAVDTR010000009">
    <property type="protein sequence ID" value="MDR6725069.1"/>
    <property type="molecule type" value="Genomic_DNA"/>
</dbReference>
<comment type="catalytic activity">
    <reaction evidence="1">
        <text>3',5'-cyclic CMP + H2O = CMP + H(+)</text>
        <dbReference type="Rhea" id="RHEA:72675"/>
        <dbReference type="ChEBI" id="CHEBI:15377"/>
        <dbReference type="ChEBI" id="CHEBI:15378"/>
        <dbReference type="ChEBI" id="CHEBI:58003"/>
        <dbReference type="ChEBI" id="CHEBI:60377"/>
    </reaction>
    <physiologicalReaction direction="left-to-right" evidence="1">
        <dbReference type="Rhea" id="RHEA:72676"/>
    </physiologicalReaction>
</comment>
<reference evidence="5" key="1">
    <citation type="submission" date="2023-07" db="EMBL/GenBank/DDBJ databases">
        <title>Sorghum-associated microbial communities from plants grown in Nebraska, USA.</title>
        <authorList>
            <person name="Schachtman D."/>
        </authorList>
    </citation>
    <scope>NUCLEOTIDE SEQUENCE</scope>
    <source>
        <strain evidence="5">BE80</strain>
    </source>
</reference>
<evidence type="ECO:0000259" key="4">
    <source>
        <dbReference type="SMART" id="SM00849"/>
    </source>
</evidence>
<dbReference type="RefSeq" id="WP_056702788.1">
    <property type="nucleotide sequence ID" value="NZ_JAVDTR010000009.1"/>
</dbReference>
<dbReference type="InterPro" id="IPR001279">
    <property type="entry name" value="Metallo-B-lactamas"/>
</dbReference>
<dbReference type="AlphaFoldDB" id="A0AAP5H6W9"/>
<evidence type="ECO:0000256" key="3">
    <source>
        <dbReference type="ARBA" id="ARBA00048505"/>
    </source>
</evidence>
<dbReference type="SMART" id="SM00849">
    <property type="entry name" value="Lactamase_B"/>
    <property type="match status" value="1"/>
</dbReference>
<dbReference type="InterPro" id="IPR050662">
    <property type="entry name" value="Sec-metab_biosynth-thioest"/>
</dbReference>
<name>A0AAP5H6W9_PAEAM</name>
<comment type="caution">
    <text evidence="5">The sequence shown here is derived from an EMBL/GenBank/DDBJ whole genome shotgun (WGS) entry which is preliminary data.</text>
</comment>
<feature type="domain" description="Metallo-beta-lactamase" evidence="4">
    <location>
        <begin position="26"/>
        <end position="240"/>
    </location>
</feature>
<dbReference type="Gene3D" id="1.10.10.10">
    <property type="entry name" value="Winged helix-like DNA-binding domain superfamily/Winged helix DNA-binding domain"/>
    <property type="match status" value="1"/>
</dbReference>
<dbReference type="InterPro" id="IPR036866">
    <property type="entry name" value="RibonucZ/Hydroxyglut_hydro"/>
</dbReference>
<evidence type="ECO:0000256" key="2">
    <source>
        <dbReference type="ARBA" id="ARBA00034301"/>
    </source>
</evidence>
<protein>
    <submittedName>
        <fullName evidence="5">Glyoxylase-like metal-dependent hydrolase (Beta-lactamase superfamily II)</fullName>
    </submittedName>
</protein>